<keyword evidence="5" id="KW-0547">Nucleotide-binding</keyword>
<feature type="transmembrane region" description="Helical" evidence="11">
    <location>
        <begin position="1158"/>
        <end position="1180"/>
    </location>
</feature>
<dbReference type="PROSITE" id="PS50929">
    <property type="entry name" value="ABC_TM1F"/>
    <property type="match status" value="2"/>
</dbReference>
<dbReference type="FunFam" id="3.40.50.300:FF:000565">
    <property type="entry name" value="ABC bile acid transporter"/>
    <property type="match status" value="1"/>
</dbReference>
<evidence type="ECO:0000256" key="2">
    <source>
        <dbReference type="ARBA" id="ARBA00022448"/>
    </source>
</evidence>
<evidence type="ECO:0000256" key="9">
    <source>
        <dbReference type="ARBA" id="ARBA00023180"/>
    </source>
</evidence>
<keyword evidence="2" id="KW-0813">Transport</keyword>
<dbReference type="EMBL" id="JAEPRD010000014">
    <property type="protein sequence ID" value="KAG2209783.1"/>
    <property type="molecule type" value="Genomic_DNA"/>
</dbReference>
<feature type="transmembrane region" description="Helical" evidence="11">
    <location>
        <begin position="591"/>
        <end position="609"/>
    </location>
</feature>
<dbReference type="InterPro" id="IPR003593">
    <property type="entry name" value="AAA+_ATPase"/>
</dbReference>
<feature type="transmembrane region" description="Helical" evidence="11">
    <location>
        <begin position="566"/>
        <end position="585"/>
    </location>
</feature>
<feature type="domain" description="ABC transmembrane type-1" evidence="13">
    <location>
        <begin position="448"/>
        <end position="731"/>
    </location>
</feature>
<protein>
    <submittedName>
        <fullName evidence="14">Uncharacterized protein</fullName>
    </submittedName>
</protein>
<dbReference type="InterPro" id="IPR050173">
    <property type="entry name" value="ABC_transporter_C-like"/>
</dbReference>
<evidence type="ECO:0000256" key="3">
    <source>
        <dbReference type="ARBA" id="ARBA00022692"/>
    </source>
</evidence>
<dbReference type="CDD" id="cd18596">
    <property type="entry name" value="ABC_6TM_VMR1_D1_like"/>
    <property type="match status" value="1"/>
</dbReference>
<dbReference type="SMART" id="SM00382">
    <property type="entry name" value="AAA"/>
    <property type="match status" value="2"/>
</dbReference>
<dbReference type="GO" id="GO:0140359">
    <property type="term" value="F:ABC-type transporter activity"/>
    <property type="evidence" value="ECO:0007669"/>
    <property type="project" value="InterPro"/>
</dbReference>
<keyword evidence="8 11" id="KW-0472">Membrane</keyword>
<dbReference type="SUPFAM" id="SSF52540">
    <property type="entry name" value="P-loop containing nucleoside triphosphate hydrolases"/>
    <property type="match status" value="2"/>
</dbReference>
<feature type="domain" description="ABC transporter" evidence="12">
    <location>
        <begin position="1435"/>
        <end position="1685"/>
    </location>
</feature>
<dbReference type="Pfam" id="PF00005">
    <property type="entry name" value="ABC_tran"/>
    <property type="match status" value="2"/>
</dbReference>
<evidence type="ECO:0000256" key="8">
    <source>
        <dbReference type="ARBA" id="ARBA00023136"/>
    </source>
</evidence>
<feature type="transmembrane region" description="Helical" evidence="11">
    <location>
        <begin position="329"/>
        <end position="350"/>
    </location>
</feature>
<feature type="compositionally biased region" description="Polar residues" evidence="10">
    <location>
        <begin position="1"/>
        <end position="11"/>
    </location>
</feature>
<proteinExistence type="predicted"/>
<name>A0A8H7VAX1_9FUNG</name>
<evidence type="ECO:0000313" key="15">
    <source>
        <dbReference type="Proteomes" id="UP000603453"/>
    </source>
</evidence>
<feature type="compositionally biased region" description="Low complexity" evidence="10">
    <location>
        <begin position="40"/>
        <end position="51"/>
    </location>
</feature>
<feature type="transmembrane region" description="Helical" evidence="11">
    <location>
        <begin position="700"/>
        <end position="719"/>
    </location>
</feature>
<feature type="transmembrane region" description="Helical" evidence="11">
    <location>
        <begin position="479"/>
        <end position="497"/>
    </location>
</feature>
<dbReference type="InterPro" id="IPR027417">
    <property type="entry name" value="P-loop_NTPase"/>
</dbReference>
<feature type="transmembrane region" description="Helical" evidence="11">
    <location>
        <begin position="142"/>
        <end position="164"/>
    </location>
</feature>
<feature type="region of interest" description="Disordered" evidence="10">
    <location>
        <begin position="1"/>
        <end position="51"/>
    </location>
</feature>
<keyword evidence="15" id="KW-1185">Reference proteome</keyword>
<dbReference type="CDD" id="cd03250">
    <property type="entry name" value="ABCC_MRP_domain1"/>
    <property type="match status" value="1"/>
</dbReference>
<keyword evidence="3 11" id="KW-0812">Transmembrane</keyword>
<feature type="compositionally biased region" description="Acidic residues" evidence="10">
    <location>
        <begin position="20"/>
        <end position="29"/>
    </location>
</feature>
<evidence type="ECO:0000259" key="12">
    <source>
        <dbReference type="PROSITE" id="PS50893"/>
    </source>
</evidence>
<gene>
    <name evidence="14" type="ORF">INT47_001931</name>
</gene>
<feature type="domain" description="ABC transporter" evidence="12">
    <location>
        <begin position="765"/>
        <end position="1008"/>
    </location>
</feature>
<evidence type="ECO:0000259" key="13">
    <source>
        <dbReference type="PROSITE" id="PS50929"/>
    </source>
</evidence>
<comment type="caution">
    <text evidence="14">The sequence shown here is derived from an EMBL/GenBank/DDBJ whole genome shotgun (WGS) entry which is preliminary data.</text>
</comment>
<evidence type="ECO:0000256" key="10">
    <source>
        <dbReference type="SAM" id="MobiDB-lite"/>
    </source>
</evidence>
<accession>A0A8H7VAX1</accession>
<dbReference type="PROSITE" id="PS00211">
    <property type="entry name" value="ABC_TRANSPORTER_1"/>
    <property type="match status" value="1"/>
</dbReference>
<feature type="transmembrane region" description="Helical" evidence="11">
    <location>
        <begin position="1233"/>
        <end position="1251"/>
    </location>
</feature>
<dbReference type="InterPro" id="IPR017871">
    <property type="entry name" value="ABC_transporter-like_CS"/>
</dbReference>
<reference evidence="14" key="1">
    <citation type="submission" date="2020-12" db="EMBL/GenBank/DDBJ databases">
        <title>Metabolic potential, ecology and presence of endohyphal bacteria is reflected in genomic diversity of Mucoromycotina.</title>
        <authorList>
            <person name="Muszewska A."/>
            <person name="Okrasinska A."/>
            <person name="Steczkiewicz K."/>
            <person name="Drgas O."/>
            <person name="Orlowska M."/>
            <person name="Perlinska-Lenart U."/>
            <person name="Aleksandrzak-Piekarczyk T."/>
            <person name="Szatraj K."/>
            <person name="Zielenkiewicz U."/>
            <person name="Pilsyk S."/>
            <person name="Malc E."/>
            <person name="Mieczkowski P."/>
            <person name="Kruszewska J.S."/>
            <person name="Biernat P."/>
            <person name="Pawlowska J."/>
        </authorList>
    </citation>
    <scope>NUCLEOTIDE SEQUENCE</scope>
    <source>
        <strain evidence="14">WA0000017839</strain>
    </source>
</reference>
<dbReference type="GO" id="GO:0016887">
    <property type="term" value="F:ATP hydrolysis activity"/>
    <property type="evidence" value="ECO:0007669"/>
    <property type="project" value="InterPro"/>
</dbReference>
<feature type="transmembrane region" description="Helical" evidence="11">
    <location>
        <begin position="1347"/>
        <end position="1367"/>
    </location>
</feature>
<dbReference type="Gene3D" id="3.40.50.300">
    <property type="entry name" value="P-loop containing nucleotide triphosphate hydrolases"/>
    <property type="match status" value="2"/>
</dbReference>
<dbReference type="SUPFAM" id="SSF90123">
    <property type="entry name" value="ABC transporter transmembrane region"/>
    <property type="match status" value="2"/>
</dbReference>
<evidence type="ECO:0000256" key="6">
    <source>
        <dbReference type="ARBA" id="ARBA00022840"/>
    </source>
</evidence>
<feature type="transmembrane region" description="Helical" evidence="11">
    <location>
        <begin position="268"/>
        <end position="290"/>
    </location>
</feature>
<comment type="subcellular location">
    <subcellularLocation>
        <location evidence="1">Membrane</location>
        <topology evidence="1">Multi-pass membrane protein</topology>
    </subcellularLocation>
</comment>
<feature type="transmembrane region" description="Helical" evidence="11">
    <location>
        <begin position="1074"/>
        <end position="1096"/>
    </location>
</feature>
<evidence type="ECO:0000256" key="7">
    <source>
        <dbReference type="ARBA" id="ARBA00022989"/>
    </source>
</evidence>
<keyword evidence="9" id="KW-0325">Glycoprotein</keyword>
<feature type="transmembrane region" description="Helical" evidence="11">
    <location>
        <begin position="302"/>
        <end position="323"/>
    </location>
</feature>
<dbReference type="OrthoDB" id="6500128at2759"/>
<dbReference type="GO" id="GO:0000329">
    <property type="term" value="C:fungal-type vacuole membrane"/>
    <property type="evidence" value="ECO:0007669"/>
    <property type="project" value="TreeGrafter"/>
</dbReference>
<dbReference type="Proteomes" id="UP000603453">
    <property type="component" value="Unassembled WGS sequence"/>
</dbReference>
<feature type="domain" description="ABC transmembrane type-1" evidence="13">
    <location>
        <begin position="1078"/>
        <end position="1394"/>
    </location>
</feature>
<evidence type="ECO:0000256" key="11">
    <source>
        <dbReference type="SAM" id="Phobius"/>
    </source>
</evidence>
<evidence type="ECO:0000256" key="4">
    <source>
        <dbReference type="ARBA" id="ARBA00022737"/>
    </source>
</evidence>
<dbReference type="InterPro" id="IPR003439">
    <property type="entry name" value="ABC_transporter-like_ATP-bd"/>
</dbReference>
<keyword evidence="4" id="KW-0677">Repeat</keyword>
<evidence type="ECO:0000313" key="14">
    <source>
        <dbReference type="EMBL" id="KAG2209783.1"/>
    </source>
</evidence>
<dbReference type="CDD" id="cd18604">
    <property type="entry name" value="ABC_6TM_VMR1_D2_like"/>
    <property type="match status" value="1"/>
</dbReference>
<keyword evidence="6" id="KW-0067">ATP-binding</keyword>
<dbReference type="Gene3D" id="1.20.1560.10">
    <property type="entry name" value="ABC transporter type 1, transmembrane domain"/>
    <property type="match status" value="2"/>
</dbReference>
<dbReference type="GO" id="GO:0005524">
    <property type="term" value="F:ATP binding"/>
    <property type="evidence" value="ECO:0007669"/>
    <property type="project" value="UniProtKB-KW"/>
</dbReference>
<feature type="transmembrane region" description="Helical" evidence="11">
    <location>
        <begin position="230"/>
        <end position="248"/>
    </location>
</feature>
<dbReference type="InterPro" id="IPR036640">
    <property type="entry name" value="ABC1_TM_sf"/>
</dbReference>
<dbReference type="FunFam" id="3.40.50.300:FF:000825">
    <property type="entry name" value="ABC bile acid transporter"/>
    <property type="match status" value="1"/>
</dbReference>
<dbReference type="PANTHER" id="PTHR24223">
    <property type="entry name" value="ATP-BINDING CASSETTE SUB-FAMILY C"/>
    <property type="match status" value="1"/>
</dbReference>
<feature type="transmembrane region" description="Helical" evidence="11">
    <location>
        <begin position="437"/>
        <end position="459"/>
    </location>
</feature>
<evidence type="ECO:0000256" key="1">
    <source>
        <dbReference type="ARBA" id="ARBA00004141"/>
    </source>
</evidence>
<organism evidence="14 15">
    <name type="scientific">Mucor saturninus</name>
    <dbReference type="NCBI Taxonomy" id="64648"/>
    <lineage>
        <taxon>Eukaryota</taxon>
        <taxon>Fungi</taxon>
        <taxon>Fungi incertae sedis</taxon>
        <taxon>Mucoromycota</taxon>
        <taxon>Mucoromycotina</taxon>
        <taxon>Mucoromycetes</taxon>
        <taxon>Mucorales</taxon>
        <taxon>Mucorineae</taxon>
        <taxon>Mucoraceae</taxon>
        <taxon>Mucor</taxon>
    </lineage>
</organism>
<dbReference type="PROSITE" id="PS50893">
    <property type="entry name" value="ABC_TRANSPORTER_2"/>
    <property type="match status" value="2"/>
</dbReference>
<feature type="transmembrane region" description="Helical" evidence="11">
    <location>
        <begin position="672"/>
        <end position="694"/>
    </location>
</feature>
<evidence type="ECO:0000256" key="5">
    <source>
        <dbReference type="ARBA" id="ARBA00022741"/>
    </source>
</evidence>
<dbReference type="InterPro" id="IPR011527">
    <property type="entry name" value="ABC1_TM_dom"/>
</dbReference>
<dbReference type="PANTHER" id="PTHR24223:SF353">
    <property type="entry name" value="ABC TRANSPORTER ATP-BINDING PROTEIN_PERMEASE VMR1-RELATED"/>
    <property type="match status" value="1"/>
</dbReference>
<sequence length="1703" mass="189557">MAGSQKSSTMASPEPALMEENLEDRDQGEDVMLRIPASQETSSSSGSGVESVTDVVAGEPGVMEAILDEKAMIEEEILIEEETVVEEETMVEEGTMVVEVKQASEEGGKTSTVVPSDKKLKKRALSTSTKETYGDDEASVQLIFSVINGSVLIAILVWSLKIVVMASVKYYKTQKPGYAPLINKTSTLPTSNTYGTTTNNAYDDNISIHTITMDVEIKASRWTVFNLSRLLFSLIQLGLFIVAIKRIYQKGYDFSANENNKYDVLVAYGSHTVFWAYSLILSIVNIYLSGKYNPLSNTICNQLNLLYLIDIFVGVIDVRSFYILAGKAGSGYCIALCTFFIDLVLIAIVINETRLATTKPIITENGRVMTNENRDSLYSKFMFSWVNVMMKEGHKRTIDDKDLLELIPSNRAKNTLVYFNQKKSSPSIIATFAKTYYWLYFVQTVYCLGWTILVFGPPLFLNKIIKYIENPHDEPVSTAFLYVLGLFITNSAQSLLFQQGLHIGRTLIIRLQSVIIGEVFSKSLRRRDESGANKTEGDEADKKETKSNLNNLLSVDAQKAAEIMGCIFYVYCYPIQIILSIWSLYKLLGNAALWGVLVMLLCQPVTYFVGSRFESLHTSVMAATDKRLKLMNELLSAIRIVKFFAWESEFKKRINNAREFELKAIRSRLMMFMWMGNVWFFIPILIMVTVLYVYTENNELTASIAFTALALFNTFRGALDAFPLLLSTVLQCNVSIKRIEKFLGEDEVELPVQRTTEASNNGTLLGFVDNATFSWDSHSDSYNKPSVKNLNLSFPIGQLSIVCGPTGSGKTTLLCSLLGETYCLSGQAILPRVIPNKTSPLGGAVSGIAYVAQSAWLQNCSIRDNILFGLPFDEERYEDVLYMTALTRDLEILEFGDSTEVGEKGITLSGGQKQRVAIARAVYSQANTVILDDCLSAVDAHTAKHLYEHCLIGKLMKHRTVILVTHHVGLCLNGAAYIVAMKDGEVVDAGKPKDLLNSGALGEELSKSEEAKANSAEEAAVDGPIPTVPKNMIKKANKDSATGGKLTKDEERAEGDVAWSVYKTYIDASGGLKFWMTVIVLFCLAQICVLSQNYWIKVWSAAYGEVEKDPSTVSIGVFSLANSDHSISGYTNILNIYQPIYNITEAIKGNDVDASYYLGVYFLIGCIALLMTSLRTFILFSGSLSASKKIHSQLLNRILRAKVRFYDTTPLGRIVNRFSSDLATIDQEVAPSLSFLMNSIVATACVVLLISCVTTAFIIPGVLIGIVFCFIGSYYLQTSRDLKRLNSVSRSPIYVQFNESVNGVATIRAFGAQFRFINENHSLIDNNNRPFLWMWATNRWLHCRVDLLGAFVGFCTGFVLVLGRTWINPGLAGLSLSYSLTFTYNVLWCVRMYGVNEMNMNAIERVNEYLDVEEEPPIEIPETEPASNWPQQGAMEVKNLVMQYAPENPPVLREVSFKVNPREKIGIVGRTGSGKSTLALSIFRFMDPTSGSIEIDGVDIHTIGLDVLRSRLTIIPQDPVLFSGTLRSNLDPFDQHDDIELWAALKRSHLIDGQTENTSGDNNVELNNGSTVENINLSSPVSENGSNWSQGQRQLIALARALVKKSTFIIMDEATSSVDFDTDHKIQQTIRTEFKDSSLLCIAHRIRTVADYDRILVLDQGEVKEFDTPYDLMTRDNSIFQQMCIRSGEYADLLSIAKAKKEE</sequence>
<dbReference type="Pfam" id="PF00664">
    <property type="entry name" value="ABC_membrane"/>
    <property type="match status" value="2"/>
</dbReference>
<dbReference type="CDD" id="cd03244">
    <property type="entry name" value="ABCC_MRP_domain2"/>
    <property type="match status" value="1"/>
</dbReference>
<keyword evidence="7 11" id="KW-1133">Transmembrane helix</keyword>